<sequence>MSDQRRLVTPRQILVRGVPFDALIVLLWRFGWGRSWAASLITGAVLASLTAAVALYSWWVHRSPERVTRVVAKAEAKEGNAAARRAAQAAAAEAANRSSGRQPGTRY</sequence>
<organism evidence="2 3">
    <name type="scientific">Actinacidiphila acidipaludis</name>
    <dbReference type="NCBI Taxonomy" id="2873382"/>
    <lineage>
        <taxon>Bacteria</taxon>
        <taxon>Bacillati</taxon>
        <taxon>Actinomycetota</taxon>
        <taxon>Actinomycetes</taxon>
        <taxon>Kitasatosporales</taxon>
        <taxon>Streptomycetaceae</taxon>
        <taxon>Actinacidiphila</taxon>
    </lineage>
</organism>
<dbReference type="EMBL" id="JAINZZ010000015">
    <property type="protein sequence ID" value="MBY8878947.1"/>
    <property type="molecule type" value="Genomic_DNA"/>
</dbReference>
<evidence type="ECO:0000313" key="3">
    <source>
        <dbReference type="Proteomes" id="UP000778578"/>
    </source>
</evidence>
<dbReference type="RefSeq" id="WP_222963077.1">
    <property type="nucleotide sequence ID" value="NZ_JAINZZ010000015.1"/>
</dbReference>
<keyword evidence="3" id="KW-1185">Reference proteome</keyword>
<keyword evidence="1" id="KW-0812">Transmembrane</keyword>
<proteinExistence type="predicted"/>
<feature type="transmembrane region" description="Helical" evidence="1">
    <location>
        <begin position="12"/>
        <end position="30"/>
    </location>
</feature>
<name>A0ABS7Q709_9ACTN</name>
<keyword evidence="1" id="KW-0472">Membrane</keyword>
<comment type="caution">
    <text evidence="2">The sequence shown here is derived from an EMBL/GenBank/DDBJ whole genome shotgun (WGS) entry which is preliminary data.</text>
</comment>
<feature type="transmembrane region" description="Helical" evidence="1">
    <location>
        <begin position="36"/>
        <end position="59"/>
    </location>
</feature>
<accession>A0ABS7Q709</accession>
<evidence type="ECO:0000256" key="1">
    <source>
        <dbReference type="SAM" id="Phobius"/>
    </source>
</evidence>
<protein>
    <recommendedName>
        <fullName evidence="4">DUF4229 domain-containing protein</fullName>
    </recommendedName>
</protein>
<keyword evidence="1" id="KW-1133">Transmembrane helix</keyword>
<gene>
    <name evidence="2" type="ORF">K7862_15050</name>
</gene>
<reference evidence="2 3" key="1">
    <citation type="submission" date="2021-08" db="EMBL/GenBank/DDBJ databases">
        <title>WGS of actinomycetes from Thailand.</title>
        <authorList>
            <person name="Thawai C."/>
        </authorList>
    </citation>
    <scope>NUCLEOTIDE SEQUENCE [LARGE SCALE GENOMIC DNA]</scope>
    <source>
        <strain evidence="2 3">PLK6-54</strain>
    </source>
</reference>
<evidence type="ECO:0000313" key="2">
    <source>
        <dbReference type="EMBL" id="MBY8878947.1"/>
    </source>
</evidence>
<dbReference type="Proteomes" id="UP000778578">
    <property type="component" value="Unassembled WGS sequence"/>
</dbReference>
<evidence type="ECO:0008006" key="4">
    <source>
        <dbReference type="Google" id="ProtNLM"/>
    </source>
</evidence>